<proteinExistence type="inferred from homology"/>
<evidence type="ECO:0000313" key="7">
    <source>
        <dbReference type="EMBL" id="QIB36444.1"/>
    </source>
</evidence>
<gene>
    <name evidence="7" type="ORF">G3A50_21680</name>
</gene>
<evidence type="ECO:0000256" key="1">
    <source>
        <dbReference type="ARBA" id="ARBA00004141"/>
    </source>
</evidence>
<evidence type="ECO:0000256" key="6">
    <source>
        <dbReference type="SAM" id="Phobius"/>
    </source>
</evidence>
<keyword evidence="5 6" id="KW-0472">Membrane</keyword>
<feature type="transmembrane region" description="Helical" evidence="6">
    <location>
        <begin position="169"/>
        <end position="189"/>
    </location>
</feature>
<dbReference type="RefSeq" id="WP_163078076.1">
    <property type="nucleotide sequence ID" value="NZ_CP048631.1"/>
</dbReference>
<evidence type="ECO:0000256" key="5">
    <source>
        <dbReference type="ARBA" id="ARBA00023136"/>
    </source>
</evidence>
<evidence type="ECO:0000256" key="2">
    <source>
        <dbReference type="ARBA" id="ARBA00007802"/>
    </source>
</evidence>
<sequence>MAGYTTFESIEDSFTAPLESFISSGSSNIASAIVGPLSLAVTLYVIITGVLMMLGKIDTPIREISLRVIKLGIIIALIKESGTYQQFVTDIFFESLPNEISSALATGSAISGSSLDGLMTQIQLTATKIMAAAGWDYTIVTYGMAALALIIIALITLAVSFVVTLYAKIALTLVLALGPIFIACALFDSTRRMTEAWFAQVINYVVLQVLVLALGSLLVDILDSQVSSAGSFTDVLMIPLSLGATFVAAGYILYQLPQLAASLAGGGMSLAYGTLAKNDARGSAVAQSARYLAGKMRGGSKGT</sequence>
<dbReference type="Proteomes" id="UP000464751">
    <property type="component" value="Plasmid pLGM"/>
</dbReference>
<dbReference type="GO" id="GO:0016020">
    <property type="term" value="C:membrane"/>
    <property type="evidence" value="ECO:0007669"/>
    <property type="project" value="UniProtKB-SubCell"/>
</dbReference>
<feature type="transmembrane region" description="Helical" evidence="6">
    <location>
        <begin position="29"/>
        <end position="54"/>
    </location>
</feature>
<protein>
    <submittedName>
        <fullName evidence="7">Conjugal transfer protein TrbL</fullName>
    </submittedName>
</protein>
<dbReference type="Pfam" id="PF04610">
    <property type="entry name" value="TrbL"/>
    <property type="match status" value="1"/>
</dbReference>
<dbReference type="InterPro" id="IPR007688">
    <property type="entry name" value="Conjugal_tfr_TrbL/VirB6"/>
</dbReference>
<dbReference type="GO" id="GO:0030255">
    <property type="term" value="P:protein secretion by the type IV secretion system"/>
    <property type="evidence" value="ECO:0007669"/>
    <property type="project" value="InterPro"/>
</dbReference>
<feature type="transmembrane region" description="Helical" evidence="6">
    <location>
        <begin position="231"/>
        <end position="254"/>
    </location>
</feature>
<evidence type="ECO:0000256" key="3">
    <source>
        <dbReference type="ARBA" id="ARBA00022692"/>
    </source>
</evidence>
<reference evidence="7 8" key="1">
    <citation type="submission" date="2020-02" db="EMBL/GenBank/DDBJ databases">
        <authorList>
            <person name="Li G."/>
        </authorList>
    </citation>
    <scope>NUCLEOTIDE SEQUENCE [LARGE SCALE GENOMIC DNA]</scope>
    <source>
        <strain evidence="7 8">DSM 102029</strain>
        <plasmid evidence="8">plgm</plasmid>
    </source>
</reference>
<evidence type="ECO:0000256" key="4">
    <source>
        <dbReference type="ARBA" id="ARBA00022989"/>
    </source>
</evidence>
<dbReference type="AlphaFoldDB" id="A0A6P1YY22"/>
<accession>A0A6P1YY22</accession>
<keyword evidence="7" id="KW-0614">Plasmid</keyword>
<feature type="transmembrane region" description="Helical" evidence="6">
    <location>
        <begin position="201"/>
        <end position="219"/>
    </location>
</feature>
<dbReference type="EMBL" id="CP048631">
    <property type="protein sequence ID" value="QIB36444.1"/>
    <property type="molecule type" value="Genomic_DNA"/>
</dbReference>
<organism evidence="7 8">
    <name type="scientific">Ancylobacter pratisalsi</name>
    <dbReference type="NCBI Taxonomy" id="1745854"/>
    <lineage>
        <taxon>Bacteria</taxon>
        <taxon>Pseudomonadati</taxon>
        <taxon>Pseudomonadota</taxon>
        <taxon>Alphaproteobacteria</taxon>
        <taxon>Hyphomicrobiales</taxon>
        <taxon>Xanthobacteraceae</taxon>
        <taxon>Ancylobacter</taxon>
    </lineage>
</organism>
<geneLocation type="plasmid" evidence="8">
    <name>plgm</name>
</geneLocation>
<feature type="transmembrane region" description="Helical" evidence="6">
    <location>
        <begin position="139"/>
        <end position="163"/>
    </location>
</feature>
<comment type="similarity">
    <text evidence="2">Belongs to the TrbL/VirB6 family.</text>
</comment>
<dbReference type="KEGG" id="apra:G3A50_21680"/>
<keyword evidence="8" id="KW-1185">Reference proteome</keyword>
<comment type="subcellular location">
    <subcellularLocation>
        <location evidence="1">Membrane</location>
        <topology evidence="1">Multi-pass membrane protein</topology>
    </subcellularLocation>
</comment>
<keyword evidence="3 6" id="KW-0812">Transmembrane</keyword>
<evidence type="ECO:0000313" key="8">
    <source>
        <dbReference type="Proteomes" id="UP000464751"/>
    </source>
</evidence>
<name>A0A6P1YY22_9HYPH</name>
<keyword evidence="4 6" id="KW-1133">Transmembrane helix</keyword>